<dbReference type="AlphaFoldDB" id="A0A0D2VLZ7"/>
<reference evidence="2" key="1">
    <citation type="submission" date="2011-02" db="EMBL/GenBank/DDBJ databases">
        <title>The Genome Sequence of Capsaspora owczarzaki ATCC 30864.</title>
        <authorList>
            <person name="Russ C."/>
            <person name="Cuomo C."/>
            <person name="Burger G."/>
            <person name="Gray M.W."/>
            <person name="Holland P.W.H."/>
            <person name="King N."/>
            <person name="Lang F.B.F."/>
            <person name="Roger A.J."/>
            <person name="Ruiz-Trillo I."/>
            <person name="Young S.K."/>
            <person name="Zeng Q."/>
            <person name="Gargeya S."/>
            <person name="Alvarado L."/>
            <person name="Berlin A."/>
            <person name="Chapman S.B."/>
            <person name="Chen Z."/>
            <person name="Freedman E."/>
            <person name="Gellesch M."/>
            <person name="Goldberg J."/>
            <person name="Griggs A."/>
            <person name="Gujja S."/>
            <person name="Heilman E."/>
            <person name="Heiman D."/>
            <person name="Howarth C."/>
            <person name="Mehta T."/>
            <person name="Neiman D."/>
            <person name="Pearson M."/>
            <person name="Roberts A."/>
            <person name="Saif S."/>
            <person name="Shea T."/>
            <person name="Shenoy N."/>
            <person name="Sisk P."/>
            <person name="Stolte C."/>
            <person name="Sykes S."/>
            <person name="White J."/>
            <person name="Yandava C."/>
            <person name="Haas B."/>
            <person name="Nusbaum C."/>
            <person name="Birren B."/>
        </authorList>
    </citation>
    <scope>NUCLEOTIDE SEQUENCE</scope>
    <source>
        <strain evidence="2">ATCC 30864</strain>
    </source>
</reference>
<keyword evidence="2" id="KW-1185">Reference proteome</keyword>
<organism evidence="1 2">
    <name type="scientific">Capsaspora owczarzaki (strain ATCC 30864)</name>
    <dbReference type="NCBI Taxonomy" id="595528"/>
    <lineage>
        <taxon>Eukaryota</taxon>
        <taxon>Filasterea</taxon>
        <taxon>Capsaspora</taxon>
    </lineage>
</organism>
<gene>
    <name evidence="1" type="ORF">CAOG_002294</name>
</gene>
<evidence type="ECO:0000313" key="1">
    <source>
        <dbReference type="EMBL" id="KJE91107.1"/>
    </source>
</evidence>
<dbReference type="EMBL" id="KE346362">
    <property type="protein sequence ID" value="KJE91107.1"/>
    <property type="molecule type" value="Genomic_DNA"/>
</dbReference>
<accession>A0A0D2VLZ7</accession>
<sequence length="70" mass="7713">MDNLNATDFRMDLPCRQQQKQQQQQQCACLLSVRGGRGSILNAWHSDSFIGSAAPFGTFGSSLPPCRARL</sequence>
<protein>
    <submittedName>
        <fullName evidence="1">Uncharacterized protein</fullName>
    </submittedName>
</protein>
<dbReference type="Proteomes" id="UP000008743">
    <property type="component" value="Unassembled WGS sequence"/>
</dbReference>
<name>A0A0D2VLZ7_CAPO3</name>
<dbReference type="InParanoid" id="A0A0D2VLZ7"/>
<evidence type="ECO:0000313" key="2">
    <source>
        <dbReference type="Proteomes" id="UP000008743"/>
    </source>
</evidence>
<proteinExistence type="predicted"/>